<name>A0A5P9Q805_9MICO</name>
<dbReference type="SMART" id="SM00331">
    <property type="entry name" value="PP2C_SIG"/>
    <property type="match status" value="1"/>
</dbReference>
<feature type="domain" description="PPM-type phosphatase" evidence="2">
    <location>
        <begin position="11"/>
        <end position="242"/>
    </location>
</feature>
<dbReference type="InterPro" id="IPR015655">
    <property type="entry name" value="PP2C"/>
</dbReference>
<dbReference type="GO" id="GO:0004722">
    <property type="term" value="F:protein serine/threonine phosphatase activity"/>
    <property type="evidence" value="ECO:0007669"/>
    <property type="project" value="UniProtKB-EC"/>
</dbReference>
<feature type="region of interest" description="Disordered" evidence="1">
    <location>
        <begin position="247"/>
        <end position="301"/>
    </location>
</feature>
<dbReference type="EMBL" id="CP045529">
    <property type="protein sequence ID" value="QFU97240.1"/>
    <property type="molecule type" value="Genomic_DNA"/>
</dbReference>
<evidence type="ECO:0000256" key="1">
    <source>
        <dbReference type="SAM" id="MobiDB-lite"/>
    </source>
</evidence>
<dbReference type="Gene3D" id="3.60.40.10">
    <property type="entry name" value="PPM-type phosphatase domain"/>
    <property type="match status" value="1"/>
</dbReference>
<feature type="compositionally biased region" description="Low complexity" evidence="1">
    <location>
        <begin position="282"/>
        <end position="301"/>
    </location>
</feature>
<evidence type="ECO:0000259" key="2">
    <source>
        <dbReference type="PROSITE" id="PS51746"/>
    </source>
</evidence>
<dbReference type="InterPro" id="IPR036457">
    <property type="entry name" value="PPM-type-like_dom_sf"/>
</dbReference>
<sequence length="301" mass="31280">MVSEDAPVSVRWGASSHRGARRKLNEDSYLASPSAFFVADGMGGHEAGEVASAMAIDALRPLSWLNVVTADDVKERLHVAHDDVSGIAAPEGRGAGTTLTGVVVSEQDGLPYWLVANVGDSRTYHLVDGRLEQISVDHSEVQELVDAGALTPAQAAHHPRRHVVTRALGAAARPDADYWYLPLSTGDRLLVCSDGLTTELDDDRIADLLVTHAEPQAAADALVQAALAAGGRDNITVLVVDAVDAGPDAESTAPRSVLAAPPPPPDEDTRPRQDGGVDDPAPVRTAQEPAAAAVATTGGDA</sequence>
<dbReference type="PANTHER" id="PTHR47992">
    <property type="entry name" value="PROTEIN PHOSPHATASE"/>
    <property type="match status" value="1"/>
</dbReference>
<keyword evidence="4" id="KW-1185">Reference proteome</keyword>
<keyword evidence="3" id="KW-0378">Hydrolase</keyword>
<dbReference type="AlphaFoldDB" id="A0A5P9Q805"/>
<organism evidence="3 4">
    <name type="scientific">Luteimicrobium xylanilyticum</name>
    <dbReference type="NCBI Taxonomy" id="1133546"/>
    <lineage>
        <taxon>Bacteria</taxon>
        <taxon>Bacillati</taxon>
        <taxon>Actinomycetota</taxon>
        <taxon>Actinomycetes</taxon>
        <taxon>Micrococcales</taxon>
        <taxon>Luteimicrobium</taxon>
    </lineage>
</organism>
<dbReference type="SMART" id="SM00332">
    <property type="entry name" value="PP2Cc"/>
    <property type="match status" value="1"/>
</dbReference>
<dbReference type="OrthoDB" id="9801841at2"/>
<dbReference type="CDD" id="cd00143">
    <property type="entry name" value="PP2Cc"/>
    <property type="match status" value="1"/>
</dbReference>
<proteinExistence type="predicted"/>
<dbReference type="KEGG" id="lxl:KDY119_00734"/>
<dbReference type="Pfam" id="PF13672">
    <property type="entry name" value="PP2C_2"/>
    <property type="match status" value="1"/>
</dbReference>
<dbReference type="InterPro" id="IPR001932">
    <property type="entry name" value="PPM-type_phosphatase-like_dom"/>
</dbReference>
<dbReference type="EC" id="3.1.3.16" evidence="3"/>
<evidence type="ECO:0000313" key="3">
    <source>
        <dbReference type="EMBL" id="QFU97240.1"/>
    </source>
</evidence>
<reference evidence="3 4" key="1">
    <citation type="submission" date="2019-10" db="EMBL/GenBank/DDBJ databases">
        <title>Genome sequence of Luteimicrobium xylanilyticum HY-24.</title>
        <authorList>
            <person name="Kim D.Y."/>
            <person name="Park H.-Y."/>
        </authorList>
    </citation>
    <scope>NUCLEOTIDE SEQUENCE [LARGE SCALE GENOMIC DNA]</scope>
    <source>
        <strain evidence="3 4">HY-24</strain>
    </source>
</reference>
<accession>A0A5P9Q805</accession>
<dbReference type="SUPFAM" id="SSF81606">
    <property type="entry name" value="PP2C-like"/>
    <property type="match status" value="1"/>
</dbReference>
<dbReference type="PROSITE" id="PS51746">
    <property type="entry name" value="PPM_2"/>
    <property type="match status" value="1"/>
</dbReference>
<dbReference type="Proteomes" id="UP000326702">
    <property type="component" value="Chromosome"/>
</dbReference>
<gene>
    <name evidence="3" type="primary">prpC</name>
    <name evidence="3" type="ORF">KDY119_00734</name>
</gene>
<protein>
    <submittedName>
        <fullName evidence="3">Protein-serine/threonine phosphatase</fullName>
        <ecNumber evidence="3">3.1.3.16</ecNumber>
    </submittedName>
</protein>
<evidence type="ECO:0000313" key="4">
    <source>
        <dbReference type="Proteomes" id="UP000326702"/>
    </source>
</evidence>